<organism evidence="1 2">
    <name type="scientific">Streptomyces prasinosporus</name>
    <dbReference type="NCBI Taxonomy" id="68256"/>
    <lineage>
        <taxon>Bacteria</taxon>
        <taxon>Bacillati</taxon>
        <taxon>Actinomycetota</taxon>
        <taxon>Actinomycetes</taxon>
        <taxon>Kitasatosporales</taxon>
        <taxon>Streptomycetaceae</taxon>
        <taxon>Streptomyces</taxon>
        <taxon>Streptomyces albogriseolus group</taxon>
    </lineage>
</organism>
<gene>
    <name evidence="1" type="ORF">GCM10019016_079200</name>
</gene>
<evidence type="ECO:0000313" key="1">
    <source>
        <dbReference type="EMBL" id="GAA3500813.1"/>
    </source>
</evidence>
<evidence type="ECO:0000313" key="2">
    <source>
        <dbReference type="Proteomes" id="UP001501455"/>
    </source>
</evidence>
<proteinExistence type="predicted"/>
<protein>
    <submittedName>
        <fullName evidence="1">Uncharacterized protein</fullName>
    </submittedName>
</protein>
<comment type="caution">
    <text evidence="1">The sequence shown here is derived from an EMBL/GenBank/DDBJ whole genome shotgun (WGS) entry which is preliminary data.</text>
</comment>
<name>A0ABP6U1J5_9ACTN</name>
<dbReference type="RefSeq" id="WP_086700830.1">
    <property type="nucleotide sequence ID" value="NZ_BAAAXF010000057.1"/>
</dbReference>
<dbReference type="Proteomes" id="UP001501455">
    <property type="component" value="Unassembled WGS sequence"/>
</dbReference>
<keyword evidence="2" id="KW-1185">Reference proteome</keyword>
<accession>A0ABP6U1J5</accession>
<sequence length="70" mass="7559">MITTLIGRLLFVLVLAVLAHDTVRLLALAARHRPSLARLGGRRAAAVATERQLARRLLTGRIDATTYAVG</sequence>
<dbReference type="EMBL" id="BAAAXF010000057">
    <property type="protein sequence ID" value="GAA3500813.1"/>
    <property type="molecule type" value="Genomic_DNA"/>
</dbReference>
<reference evidence="2" key="1">
    <citation type="journal article" date="2019" name="Int. J. Syst. Evol. Microbiol.">
        <title>The Global Catalogue of Microorganisms (GCM) 10K type strain sequencing project: providing services to taxonomists for standard genome sequencing and annotation.</title>
        <authorList>
            <consortium name="The Broad Institute Genomics Platform"/>
            <consortium name="The Broad Institute Genome Sequencing Center for Infectious Disease"/>
            <person name="Wu L."/>
            <person name="Ma J."/>
        </authorList>
    </citation>
    <scope>NUCLEOTIDE SEQUENCE [LARGE SCALE GENOMIC DNA]</scope>
    <source>
        <strain evidence="2">JCM 4816</strain>
    </source>
</reference>